<gene>
    <name evidence="2" type="ORF">BKA23_2652</name>
</gene>
<feature type="domain" description="HTH cro/C1-type" evidence="1">
    <location>
        <begin position="10"/>
        <end position="48"/>
    </location>
</feature>
<name>A0A561E3V1_9MICO</name>
<dbReference type="SUPFAM" id="SSF47413">
    <property type="entry name" value="lambda repressor-like DNA-binding domains"/>
    <property type="match status" value="1"/>
</dbReference>
<dbReference type="Gene3D" id="1.10.260.40">
    <property type="entry name" value="lambda repressor-like DNA-binding domains"/>
    <property type="match status" value="1"/>
</dbReference>
<dbReference type="InterPro" id="IPR001387">
    <property type="entry name" value="Cro/C1-type_HTH"/>
</dbReference>
<dbReference type="AlphaFoldDB" id="A0A561E3V1"/>
<comment type="caution">
    <text evidence="2">The sequence shown here is derived from an EMBL/GenBank/DDBJ whole genome shotgun (WGS) entry which is preliminary data.</text>
</comment>
<evidence type="ECO:0000259" key="1">
    <source>
        <dbReference type="PROSITE" id="PS50943"/>
    </source>
</evidence>
<evidence type="ECO:0000313" key="3">
    <source>
        <dbReference type="Proteomes" id="UP000318297"/>
    </source>
</evidence>
<protein>
    <submittedName>
        <fullName evidence="2">Transcriptional regulator with XRE-family HTH domain</fullName>
    </submittedName>
</protein>
<keyword evidence="3" id="KW-1185">Reference proteome</keyword>
<proteinExistence type="predicted"/>
<dbReference type="RefSeq" id="WP_170226518.1">
    <property type="nucleotide sequence ID" value="NZ_VIVQ01000002.1"/>
</dbReference>
<dbReference type="GO" id="GO:0003677">
    <property type="term" value="F:DNA binding"/>
    <property type="evidence" value="ECO:0007669"/>
    <property type="project" value="InterPro"/>
</dbReference>
<organism evidence="2 3">
    <name type="scientific">Rudaeicoccus suwonensis</name>
    <dbReference type="NCBI Taxonomy" id="657409"/>
    <lineage>
        <taxon>Bacteria</taxon>
        <taxon>Bacillati</taxon>
        <taxon>Actinomycetota</taxon>
        <taxon>Actinomycetes</taxon>
        <taxon>Micrococcales</taxon>
        <taxon>Dermacoccaceae</taxon>
        <taxon>Rudaeicoccus</taxon>
    </lineage>
</organism>
<dbReference type="CDD" id="cd00093">
    <property type="entry name" value="HTH_XRE"/>
    <property type="match status" value="1"/>
</dbReference>
<dbReference type="Proteomes" id="UP000318297">
    <property type="component" value="Unassembled WGS sequence"/>
</dbReference>
<accession>A0A561E3V1</accession>
<dbReference type="InterPro" id="IPR010982">
    <property type="entry name" value="Lambda_DNA-bd_dom_sf"/>
</dbReference>
<reference evidence="2 3" key="1">
    <citation type="submission" date="2019-06" db="EMBL/GenBank/DDBJ databases">
        <title>Sequencing the genomes of 1000 actinobacteria strains.</title>
        <authorList>
            <person name="Klenk H.-P."/>
        </authorList>
    </citation>
    <scope>NUCLEOTIDE SEQUENCE [LARGE SCALE GENOMIC DNA]</scope>
    <source>
        <strain evidence="2 3">DSM 19560</strain>
    </source>
</reference>
<evidence type="ECO:0000313" key="2">
    <source>
        <dbReference type="EMBL" id="TWE10296.1"/>
    </source>
</evidence>
<dbReference type="PROSITE" id="PS50943">
    <property type="entry name" value="HTH_CROC1"/>
    <property type="match status" value="1"/>
</dbReference>
<dbReference type="EMBL" id="VIVQ01000002">
    <property type="protein sequence ID" value="TWE10296.1"/>
    <property type="molecule type" value="Genomic_DNA"/>
</dbReference>
<sequence>MGNEGLGGLLRELRTQDGLRQEDVATTLNISRSSLANMEAGRHVVTTDIQARLRVAYPAWAPALTSGRFIASAVSDNSSFVVDNLTIAYIFQESRSPSEIIQIRKVRAVRAGAERYSLGLKRTDGQSLTADTGILWGGFLDDVPSNGSGELVTTVNFGRPLRHGETHEFAVRSWVERDAEPSCDLFLTMTRPTKTASLHLVFAGKRAPGQAWSYGPIPPDSDPLSSTDPAANLLEATPDGNFSTAFEALKPAQQFGVSWAW</sequence>
<dbReference type="Pfam" id="PF13560">
    <property type="entry name" value="HTH_31"/>
    <property type="match status" value="1"/>
</dbReference>